<evidence type="ECO:0000259" key="4">
    <source>
        <dbReference type="Pfam" id="PF04677"/>
    </source>
</evidence>
<feature type="region of interest" description="Disordered" evidence="2">
    <location>
        <begin position="1"/>
        <end position="50"/>
    </location>
</feature>
<feature type="compositionally biased region" description="Basic residues" evidence="2">
    <location>
        <begin position="7"/>
        <end position="16"/>
    </location>
</feature>
<comment type="caution">
    <text evidence="5">The sequence shown here is derived from an EMBL/GenBank/DDBJ whole genome shotgun (WGS) entry which is preliminary data.</text>
</comment>
<name>A0AAD2CQL0_9STRA</name>
<organism evidence="5 6">
    <name type="scientific">Cylindrotheca closterium</name>
    <dbReference type="NCBI Taxonomy" id="2856"/>
    <lineage>
        <taxon>Eukaryota</taxon>
        <taxon>Sar</taxon>
        <taxon>Stramenopiles</taxon>
        <taxon>Ochrophyta</taxon>
        <taxon>Bacillariophyta</taxon>
        <taxon>Bacillariophyceae</taxon>
        <taxon>Bacillariophycidae</taxon>
        <taxon>Bacillariales</taxon>
        <taxon>Bacillariaceae</taxon>
        <taxon>Cylindrotheca</taxon>
    </lineage>
</organism>
<dbReference type="Proteomes" id="UP001295423">
    <property type="component" value="Unassembled WGS sequence"/>
</dbReference>
<dbReference type="InterPro" id="IPR006768">
    <property type="entry name" value="Cwf19-like_C_dom-1"/>
</dbReference>
<dbReference type="AlphaFoldDB" id="A0AAD2CQL0"/>
<dbReference type="PANTHER" id="PTHR12072:SF5">
    <property type="entry name" value="CWF19-LIKE PROTEIN 2"/>
    <property type="match status" value="1"/>
</dbReference>
<feature type="compositionally biased region" description="Basic and acidic residues" evidence="2">
    <location>
        <begin position="25"/>
        <end position="43"/>
    </location>
</feature>
<dbReference type="InterPro" id="IPR006767">
    <property type="entry name" value="Cwf19-like_C_dom-2"/>
</dbReference>
<dbReference type="Pfam" id="PF04676">
    <property type="entry name" value="CwfJ_C_2"/>
    <property type="match status" value="1"/>
</dbReference>
<evidence type="ECO:0000256" key="2">
    <source>
        <dbReference type="SAM" id="MobiDB-lite"/>
    </source>
</evidence>
<reference evidence="5" key="1">
    <citation type="submission" date="2023-08" db="EMBL/GenBank/DDBJ databases">
        <authorList>
            <person name="Audoor S."/>
            <person name="Bilcke G."/>
        </authorList>
    </citation>
    <scope>NUCLEOTIDE SEQUENCE</scope>
</reference>
<evidence type="ECO:0000256" key="1">
    <source>
        <dbReference type="ARBA" id="ARBA00006795"/>
    </source>
</evidence>
<dbReference type="Pfam" id="PF04677">
    <property type="entry name" value="CwfJ_C_1"/>
    <property type="match status" value="1"/>
</dbReference>
<sequence length="427" mass="48358">MLSGIKVGKKKKKAKKVHEPSASSDSDRPEPVSKEPRHGHENDDNQSVADKLRNAIASGKTSVLEDRSASRMIGRLESLPMEAENPSDFAASATVVVSRKISSIDKREEDMTAAELAMNERNMTMPWDEQMVRNAIRTGKKRKKGISGDDSDEELENMKRLLPVDVKEQKAKAAGKATQREQHREVDRYLKQEKITAKCSWWVGSKSFAKHRLLGFGNHLSLVMAPPNLSLIPGHHFHMVPIQHAPSFVECNDDAIWDEVKRFHTALSNMYATKGKGIILLETVLPNNGFWQTKMDVIAVPFSVLQDAPMYFKSSMVEQSDEWGTHNKVMPTSARKPVKSVLPKKGFPYFYVDWGSVSTSENTGYCAIIEGDSFRHDFGMDTLSSIMDLDPIRFNRRRKFSHEDERENIAAFMEGWKKFDWTKDLQG</sequence>
<evidence type="ECO:0000313" key="6">
    <source>
        <dbReference type="Proteomes" id="UP001295423"/>
    </source>
</evidence>
<dbReference type="PANTHER" id="PTHR12072">
    <property type="entry name" value="CWF19, CELL CYCLE CONTROL PROTEIN"/>
    <property type="match status" value="1"/>
</dbReference>
<dbReference type="GO" id="GO:0000398">
    <property type="term" value="P:mRNA splicing, via spliceosome"/>
    <property type="evidence" value="ECO:0007669"/>
    <property type="project" value="TreeGrafter"/>
</dbReference>
<evidence type="ECO:0000259" key="3">
    <source>
        <dbReference type="Pfam" id="PF04676"/>
    </source>
</evidence>
<dbReference type="EMBL" id="CAKOGP040001112">
    <property type="protein sequence ID" value="CAJ1943100.1"/>
    <property type="molecule type" value="Genomic_DNA"/>
</dbReference>
<protein>
    <recommendedName>
        <fullName evidence="7">Cwf19-like protein C-terminal domain-containing protein</fullName>
    </recommendedName>
</protein>
<keyword evidence="6" id="KW-1185">Reference proteome</keyword>
<proteinExistence type="inferred from homology"/>
<comment type="similarity">
    <text evidence="1">Belongs to the CWF19 family.</text>
</comment>
<gene>
    <name evidence="5" type="ORF">CYCCA115_LOCUS8277</name>
</gene>
<evidence type="ECO:0000313" key="5">
    <source>
        <dbReference type="EMBL" id="CAJ1943100.1"/>
    </source>
</evidence>
<accession>A0AAD2CQL0</accession>
<evidence type="ECO:0008006" key="7">
    <source>
        <dbReference type="Google" id="ProtNLM"/>
    </source>
</evidence>
<feature type="domain" description="Cwf19-like C-terminal" evidence="4">
    <location>
        <begin position="192"/>
        <end position="313"/>
    </location>
</feature>
<dbReference type="GO" id="GO:0071014">
    <property type="term" value="C:post-mRNA release spliceosomal complex"/>
    <property type="evidence" value="ECO:0007669"/>
    <property type="project" value="TreeGrafter"/>
</dbReference>
<dbReference type="InterPro" id="IPR040194">
    <property type="entry name" value="Cwf19-like"/>
</dbReference>
<feature type="domain" description="Cwf19-like protein C-terminal" evidence="3">
    <location>
        <begin position="322"/>
        <end position="422"/>
    </location>
</feature>